<dbReference type="PANTHER" id="PTHR33154:SF15">
    <property type="entry name" value="REGULATORY PROTEIN ARSR"/>
    <property type="match status" value="1"/>
</dbReference>
<dbReference type="RefSeq" id="WP_184178112.1">
    <property type="nucleotide sequence ID" value="NZ_JACHGF010000011.1"/>
</dbReference>
<dbReference type="InterPro" id="IPR001845">
    <property type="entry name" value="HTH_ArsR_DNA-bd_dom"/>
</dbReference>
<keyword evidence="3" id="KW-0804">Transcription</keyword>
<proteinExistence type="predicted"/>
<dbReference type="GO" id="GO:0003700">
    <property type="term" value="F:DNA-binding transcription factor activity"/>
    <property type="evidence" value="ECO:0007669"/>
    <property type="project" value="InterPro"/>
</dbReference>
<evidence type="ECO:0000256" key="3">
    <source>
        <dbReference type="ARBA" id="ARBA00023163"/>
    </source>
</evidence>
<keyword evidence="2 5" id="KW-0238">DNA-binding</keyword>
<dbReference type="NCBIfam" id="NF033788">
    <property type="entry name" value="HTH_metalloreg"/>
    <property type="match status" value="1"/>
</dbReference>
<comment type="caution">
    <text evidence="5">The sequence shown here is derived from an EMBL/GenBank/DDBJ whole genome shotgun (WGS) entry which is preliminary data.</text>
</comment>
<feature type="domain" description="HTH arsR-type" evidence="4">
    <location>
        <begin position="8"/>
        <end position="106"/>
    </location>
</feature>
<dbReference type="InterPro" id="IPR036388">
    <property type="entry name" value="WH-like_DNA-bd_sf"/>
</dbReference>
<reference evidence="5 6" key="1">
    <citation type="submission" date="2020-08" db="EMBL/GenBank/DDBJ databases">
        <title>Genomic Encyclopedia of Type Strains, Phase IV (KMG-IV): sequencing the most valuable type-strain genomes for metagenomic binning, comparative biology and taxonomic classification.</title>
        <authorList>
            <person name="Goeker M."/>
        </authorList>
    </citation>
    <scope>NUCLEOTIDE SEQUENCE [LARGE SCALE GENOMIC DNA]</scope>
    <source>
        <strain evidence="5 6">DSM 105074</strain>
    </source>
</reference>
<dbReference type="InterPro" id="IPR011991">
    <property type="entry name" value="ArsR-like_HTH"/>
</dbReference>
<dbReference type="PROSITE" id="PS50987">
    <property type="entry name" value="HTH_ARSR_2"/>
    <property type="match status" value="1"/>
</dbReference>
<dbReference type="SUPFAM" id="SSF46785">
    <property type="entry name" value="Winged helix' DNA-binding domain"/>
    <property type="match status" value="1"/>
</dbReference>
<dbReference type="InterPro" id="IPR051081">
    <property type="entry name" value="HTH_MetalResp_TranReg"/>
</dbReference>
<sequence>MATNKKLEFQAEEVELADFAKALAHPARLAILKILAQQRSCICGQIVEGLPLAQPTVSQHLKELKNVGLIKGEIEGKTSCYCINWETYDRCRQLFEAFHLQLESGRGQTQNCC</sequence>
<evidence type="ECO:0000313" key="6">
    <source>
        <dbReference type="Proteomes" id="UP000557307"/>
    </source>
</evidence>
<dbReference type="EMBL" id="JACHGF010000011">
    <property type="protein sequence ID" value="MBB5286704.1"/>
    <property type="molecule type" value="Genomic_DNA"/>
</dbReference>
<dbReference type="PRINTS" id="PR00778">
    <property type="entry name" value="HTHARSR"/>
</dbReference>
<dbReference type="AlphaFoldDB" id="A0A840TTV7"/>
<protein>
    <submittedName>
        <fullName evidence="5">DNA-binding transcriptional ArsR family regulator</fullName>
    </submittedName>
</protein>
<evidence type="ECO:0000259" key="4">
    <source>
        <dbReference type="PROSITE" id="PS50987"/>
    </source>
</evidence>
<accession>A0A840TTV7</accession>
<evidence type="ECO:0000256" key="2">
    <source>
        <dbReference type="ARBA" id="ARBA00023125"/>
    </source>
</evidence>
<keyword evidence="1" id="KW-0805">Transcription regulation</keyword>
<organism evidence="5 6">
    <name type="scientific">Rhabdobacter roseus</name>
    <dbReference type="NCBI Taxonomy" id="1655419"/>
    <lineage>
        <taxon>Bacteria</taxon>
        <taxon>Pseudomonadati</taxon>
        <taxon>Bacteroidota</taxon>
        <taxon>Cytophagia</taxon>
        <taxon>Cytophagales</taxon>
        <taxon>Cytophagaceae</taxon>
        <taxon>Rhabdobacter</taxon>
    </lineage>
</organism>
<evidence type="ECO:0000256" key="1">
    <source>
        <dbReference type="ARBA" id="ARBA00023015"/>
    </source>
</evidence>
<dbReference type="Gene3D" id="1.10.10.10">
    <property type="entry name" value="Winged helix-like DNA-binding domain superfamily/Winged helix DNA-binding domain"/>
    <property type="match status" value="1"/>
</dbReference>
<dbReference type="PANTHER" id="PTHR33154">
    <property type="entry name" value="TRANSCRIPTIONAL REGULATOR, ARSR FAMILY"/>
    <property type="match status" value="1"/>
</dbReference>
<keyword evidence="6" id="KW-1185">Reference proteome</keyword>
<dbReference type="GO" id="GO:0003677">
    <property type="term" value="F:DNA binding"/>
    <property type="evidence" value="ECO:0007669"/>
    <property type="project" value="UniProtKB-KW"/>
</dbReference>
<evidence type="ECO:0000313" key="5">
    <source>
        <dbReference type="EMBL" id="MBB5286704.1"/>
    </source>
</evidence>
<dbReference type="Proteomes" id="UP000557307">
    <property type="component" value="Unassembled WGS sequence"/>
</dbReference>
<dbReference type="SMART" id="SM00418">
    <property type="entry name" value="HTH_ARSR"/>
    <property type="match status" value="1"/>
</dbReference>
<dbReference type="Pfam" id="PF01022">
    <property type="entry name" value="HTH_5"/>
    <property type="match status" value="1"/>
</dbReference>
<dbReference type="InterPro" id="IPR036390">
    <property type="entry name" value="WH_DNA-bd_sf"/>
</dbReference>
<gene>
    <name evidence="5" type="ORF">HNQ92_004865</name>
</gene>
<name>A0A840TTV7_9BACT</name>
<dbReference type="CDD" id="cd00090">
    <property type="entry name" value="HTH_ARSR"/>
    <property type="match status" value="1"/>
</dbReference>